<dbReference type="AlphaFoldDB" id="A0A817ZCJ3"/>
<dbReference type="EMBL" id="CAJNXB010000962">
    <property type="protein sequence ID" value="CAF3117913.1"/>
    <property type="molecule type" value="Genomic_DNA"/>
</dbReference>
<feature type="domain" description="TLDc" evidence="1">
    <location>
        <begin position="197"/>
        <end position="374"/>
    </location>
</feature>
<dbReference type="EMBL" id="CAJNYD010002056">
    <property type="protein sequence ID" value="CAF3389392.1"/>
    <property type="molecule type" value="Genomic_DNA"/>
</dbReference>
<evidence type="ECO:0000259" key="1">
    <source>
        <dbReference type="PROSITE" id="PS51886"/>
    </source>
</evidence>
<dbReference type="SMART" id="SM00584">
    <property type="entry name" value="TLDc"/>
    <property type="match status" value="1"/>
</dbReference>
<dbReference type="Proteomes" id="UP000663851">
    <property type="component" value="Unassembled WGS sequence"/>
</dbReference>
<proteinExistence type="predicted"/>
<reference evidence="3" key="1">
    <citation type="submission" date="2021-02" db="EMBL/GenBank/DDBJ databases">
        <authorList>
            <person name="Nowell W R."/>
        </authorList>
    </citation>
    <scope>NUCLEOTIDE SEQUENCE</scope>
</reference>
<gene>
    <name evidence="5" type="ORF">HFQ381_LOCUS22538</name>
    <name evidence="3" type="ORF">LUA448_LOCUS16520</name>
    <name evidence="2" type="ORF">TIS948_LOCUS7828</name>
    <name evidence="4" type="ORF">UJA718_LOCUS15072</name>
</gene>
<name>A0A817ZCJ3_9BILA</name>
<protein>
    <recommendedName>
        <fullName evidence="1">TLDc domain-containing protein</fullName>
    </recommendedName>
</protein>
<comment type="caution">
    <text evidence="3">The sequence shown here is derived from an EMBL/GenBank/DDBJ whole genome shotgun (WGS) entry which is preliminary data.</text>
</comment>
<evidence type="ECO:0000313" key="7">
    <source>
        <dbReference type="Proteomes" id="UP000663873"/>
    </source>
</evidence>
<evidence type="ECO:0000313" key="4">
    <source>
        <dbReference type="EMBL" id="CAF4339959.1"/>
    </source>
</evidence>
<dbReference type="OrthoDB" id="25620at2759"/>
<dbReference type="EMBL" id="CAJOBP010002191">
    <property type="protein sequence ID" value="CAF4339959.1"/>
    <property type="molecule type" value="Genomic_DNA"/>
</dbReference>
<dbReference type="EMBL" id="CAJOBO010002134">
    <property type="protein sequence ID" value="CAF4433520.1"/>
    <property type="molecule type" value="Genomic_DNA"/>
</dbReference>
<keyword evidence="7" id="KW-1185">Reference proteome</keyword>
<dbReference type="Pfam" id="PF07534">
    <property type="entry name" value="TLD"/>
    <property type="match status" value="1"/>
</dbReference>
<dbReference type="Proteomes" id="UP000663825">
    <property type="component" value="Unassembled WGS sequence"/>
</dbReference>
<sequence>MNAASSVTSDGTLKPCEIESCQRISATLCRHCRRNVCRRHFVEHADQLLQELNPLADSINGMGEKITAFCTKYYREKLLDKLIQWRDDAIQSINDLFELKKQKLDLLLQDNEDNFSQQKTDHSEVLDTLKNETAALIKEGDVTFEQLQILKRKLHVLEDDVNKTHNSLVYCDIKPLLLDYTSVLLHSATSKYMCGGTLLCADYQMRLNDFYGNAKQKWDLIYKATTDGFRAEDFHRCSDNKGPTMTIIQTKNHGYLFGGYAEASWGCDNMYKTDPAAFLFTLKNPHDIQPTKFFQNPNEKNSVAHVKNLGPYFGGVIKDETHFIDICISTNANKNADSKCSFPSTYIDTTGKGEMLFTGTKNFIVGEIEVYKRLDEVEVGDGEGDE</sequence>
<accession>A0A817ZCJ3</accession>
<evidence type="ECO:0000313" key="2">
    <source>
        <dbReference type="EMBL" id="CAF3117913.1"/>
    </source>
</evidence>
<organism evidence="3 6">
    <name type="scientific">Rotaria socialis</name>
    <dbReference type="NCBI Taxonomy" id="392032"/>
    <lineage>
        <taxon>Eukaryota</taxon>
        <taxon>Metazoa</taxon>
        <taxon>Spiralia</taxon>
        <taxon>Gnathifera</taxon>
        <taxon>Rotifera</taxon>
        <taxon>Eurotatoria</taxon>
        <taxon>Bdelloidea</taxon>
        <taxon>Philodinida</taxon>
        <taxon>Philodinidae</taxon>
        <taxon>Rotaria</taxon>
    </lineage>
</organism>
<dbReference type="InterPro" id="IPR006571">
    <property type="entry name" value="TLDc_dom"/>
</dbReference>
<evidence type="ECO:0000313" key="5">
    <source>
        <dbReference type="EMBL" id="CAF4433520.1"/>
    </source>
</evidence>
<dbReference type="Proteomes" id="UP000663873">
    <property type="component" value="Unassembled WGS sequence"/>
</dbReference>
<dbReference type="PROSITE" id="PS51886">
    <property type="entry name" value="TLDC"/>
    <property type="match status" value="1"/>
</dbReference>
<evidence type="ECO:0000313" key="3">
    <source>
        <dbReference type="EMBL" id="CAF3389392.1"/>
    </source>
</evidence>
<evidence type="ECO:0000313" key="6">
    <source>
        <dbReference type="Proteomes" id="UP000663833"/>
    </source>
</evidence>
<dbReference type="Proteomes" id="UP000663833">
    <property type="component" value="Unassembled WGS sequence"/>
</dbReference>